<evidence type="ECO:0000259" key="1">
    <source>
        <dbReference type="Pfam" id="PF12499"/>
    </source>
</evidence>
<dbReference type="OrthoDB" id="530420at2759"/>
<comment type="caution">
    <text evidence="2">The sequence shown here is derived from an EMBL/GenBank/DDBJ whole genome shotgun (WGS) entry which is preliminary data.</text>
</comment>
<protein>
    <recommendedName>
        <fullName evidence="1">Pherophorin domain-containing protein</fullName>
    </recommendedName>
</protein>
<reference evidence="2" key="1">
    <citation type="journal article" date="2020" name="bioRxiv">
        <title>Comparative genomics of Chlamydomonas.</title>
        <authorList>
            <person name="Craig R.J."/>
            <person name="Hasan A.R."/>
            <person name="Ness R.W."/>
            <person name="Keightley P.D."/>
        </authorList>
    </citation>
    <scope>NUCLEOTIDE SEQUENCE</scope>
    <source>
        <strain evidence="2">SAG 7.73</strain>
    </source>
</reference>
<evidence type="ECO:0000313" key="3">
    <source>
        <dbReference type="Proteomes" id="UP000650467"/>
    </source>
</evidence>
<name>A0A835VTY7_CHLIN</name>
<accession>A0A835VTY7</accession>
<dbReference type="EMBL" id="JAEHOC010000052">
    <property type="protein sequence ID" value="KAG2425758.1"/>
    <property type="molecule type" value="Genomic_DNA"/>
</dbReference>
<dbReference type="Proteomes" id="UP000650467">
    <property type="component" value="Unassembled WGS sequence"/>
</dbReference>
<proteinExistence type="predicted"/>
<dbReference type="InterPro" id="IPR024616">
    <property type="entry name" value="Pherophorin"/>
</dbReference>
<sequence length="294" mass="31117">VCAYISIFTSDATRVLFPYSISKDECDAYIATISDDMANQASVLGVDITPGSSSCSDLEVMVCATFFSSEEGAKLQSFVDTQVDFWLEMVIQGCKPALAGYTTIVAVGGMTNGDVQAGLPVSCINAVATKACAIETPDFPKCACVTTPGATPFAIKPAMSSMAGRTKDTTCYCFETTLVTPNSATSPCGRSSNLLKAEFYADDNKRRSITGVYLQPTGGSGKWLSPTWGAVGEQTVKATPMNWSKGQAQGGKVCLELKNDTPIDDFCLGTDGTCWGNLFDDSKNCCPLFPAQQP</sequence>
<gene>
    <name evidence="2" type="ORF">HXX76_013384</name>
</gene>
<organism evidence="2 3">
    <name type="scientific">Chlamydomonas incerta</name>
    <dbReference type="NCBI Taxonomy" id="51695"/>
    <lineage>
        <taxon>Eukaryota</taxon>
        <taxon>Viridiplantae</taxon>
        <taxon>Chlorophyta</taxon>
        <taxon>core chlorophytes</taxon>
        <taxon>Chlorophyceae</taxon>
        <taxon>CS clade</taxon>
        <taxon>Chlamydomonadales</taxon>
        <taxon>Chlamydomonadaceae</taxon>
        <taxon>Chlamydomonas</taxon>
    </lineage>
</organism>
<feature type="domain" description="Pherophorin" evidence="1">
    <location>
        <begin position="139"/>
        <end position="287"/>
    </location>
</feature>
<keyword evidence="3" id="KW-1185">Reference proteome</keyword>
<feature type="non-terminal residue" evidence="2">
    <location>
        <position position="1"/>
    </location>
</feature>
<dbReference type="Pfam" id="PF12499">
    <property type="entry name" value="DUF3707"/>
    <property type="match status" value="1"/>
</dbReference>
<dbReference type="AlphaFoldDB" id="A0A835VTY7"/>
<evidence type="ECO:0000313" key="2">
    <source>
        <dbReference type="EMBL" id="KAG2425758.1"/>
    </source>
</evidence>